<dbReference type="Proteomes" id="UP001215598">
    <property type="component" value="Unassembled WGS sequence"/>
</dbReference>
<proteinExistence type="predicted"/>
<protein>
    <submittedName>
        <fullName evidence="1">Uncharacterized protein</fullName>
    </submittedName>
</protein>
<dbReference type="EMBL" id="JARKIB010000008">
    <property type="protein sequence ID" value="KAJ7777256.1"/>
    <property type="molecule type" value="Genomic_DNA"/>
</dbReference>
<reference evidence="1" key="1">
    <citation type="submission" date="2023-03" db="EMBL/GenBank/DDBJ databases">
        <title>Massive genome expansion in bonnet fungi (Mycena s.s.) driven by repeated elements and novel gene families across ecological guilds.</title>
        <authorList>
            <consortium name="Lawrence Berkeley National Laboratory"/>
            <person name="Harder C.B."/>
            <person name="Miyauchi S."/>
            <person name="Viragh M."/>
            <person name="Kuo A."/>
            <person name="Thoen E."/>
            <person name="Andreopoulos B."/>
            <person name="Lu D."/>
            <person name="Skrede I."/>
            <person name="Drula E."/>
            <person name="Henrissat B."/>
            <person name="Morin E."/>
            <person name="Kohler A."/>
            <person name="Barry K."/>
            <person name="LaButti K."/>
            <person name="Morin E."/>
            <person name="Salamov A."/>
            <person name="Lipzen A."/>
            <person name="Mereny Z."/>
            <person name="Hegedus B."/>
            <person name="Baldrian P."/>
            <person name="Stursova M."/>
            <person name="Weitz H."/>
            <person name="Taylor A."/>
            <person name="Grigoriev I.V."/>
            <person name="Nagy L.G."/>
            <person name="Martin F."/>
            <person name="Kauserud H."/>
        </authorList>
    </citation>
    <scope>NUCLEOTIDE SEQUENCE</scope>
    <source>
        <strain evidence="1">CBHHK182m</strain>
    </source>
</reference>
<name>A0AAD7K522_9AGAR</name>
<organism evidence="1 2">
    <name type="scientific">Mycena metata</name>
    <dbReference type="NCBI Taxonomy" id="1033252"/>
    <lineage>
        <taxon>Eukaryota</taxon>
        <taxon>Fungi</taxon>
        <taxon>Dikarya</taxon>
        <taxon>Basidiomycota</taxon>
        <taxon>Agaricomycotina</taxon>
        <taxon>Agaricomycetes</taxon>
        <taxon>Agaricomycetidae</taxon>
        <taxon>Agaricales</taxon>
        <taxon>Marasmiineae</taxon>
        <taxon>Mycenaceae</taxon>
        <taxon>Mycena</taxon>
    </lineage>
</organism>
<evidence type="ECO:0000313" key="1">
    <source>
        <dbReference type="EMBL" id="KAJ7777256.1"/>
    </source>
</evidence>
<comment type="caution">
    <text evidence="1">The sequence shown here is derived from an EMBL/GenBank/DDBJ whole genome shotgun (WGS) entry which is preliminary data.</text>
</comment>
<sequence length="142" mass="15092">MISSSDNSIEGRAIKRHKSVLELVANSDMICHLYSPLNHAKKAITTAIYLPIKNGGAPSHLMSGAQLSPIKGGGAPSRLNTAISSRQTRRRVRTGAKNGGKFLKKIPATQATTCIDVRDTSDISGIPFIECEAITSGACRCD</sequence>
<dbReference type="AlphaFoldDB" id="A0AAD7K522"/>
<accession>A0AAD7K522</accession>
<gene>
    <name evidence="1" type="ORF">B0H16DRAFT_1449368</name>
</gene>
<evidence type="ECO:0000313" key="2">
    <source>
        <dbReference type="Proteomes" id="UP001215598"/>
    </source>
</evidence>
<keyword evidence="2" id="KW-1185">Reference proteome</keyword>